<comment type="caution">
    <text evidence="1">The sequence shown here is derived from an EMBL/GenBank/DDBJ whole genome shotgun (WGS) entry which is preliminary data.</text>
</comment>
<name>A0A918R0U6_9ACTN</name>
<evidence type="ECO:0000313" key="1">
    <source>
        <dbReference type="EMBL" id="GGZ80486.1"/>
    </source>
</evidence>
<dbReference type="RefSeq" id="WP_190056789.1">
    <property type="nucleotide sequence ID" value="NZ_BMWH01000004.1"/>
</dbReference>
<dbReference type="AlphaFoldDB" id="A0A918R0U6"/>
<keyword evidence="2" id="KW-1185">Reference proteome</keyword>
<accession>A0A918R0U6</accession>
<dbReference type="EMBL" id="BMWH01000004">
    <property type="protein sequence ID" value="GGZ80486.1"/>
    <property type="molecule type" value="Genomic_DNA"/>
</dbReference>
<reference evidence="1" key="1">
    <citation type="journal article" date="2014" name="Int. J. Syst. Evol. Microbiol.">
        <title>Complete genome sequence of Corynebacterium casei LMG S-19264T (=DSM 44701T), isolated from a smear-ripened cheese.</title>
        <authorList>
            <consortium name="US DOE Joint Genome Institute (JGI-PGF)"/>
            <person name="Walter F."/>
            <person name="Albersmeier A."/>
            <person name="Kalinowski J."/>
            <person name="Ruckert C."/>
        </authorList>
    </citation>
    <scope>NUCLEOTIDE SEQUENCE</scope>
    <source>
        <strain evidence="1">JCM 5016</strain>
    </source>
</reference>
<proteinExistence type="predicted"/>
<protein>
    <submittedName>
        <fullName evidence="1">Uncharacterized protein</fullName>
    </submittedName>
</protein>
<gene>
    <name evidence="1" type="ORF">GCM10010389_17930</name>
</gene>
<organism evidence="1 2">
    <name type="scientific">Streptomyces echinoruber</name>
    <dbReference type="NCBI Taxonomy" id="68898"/>
    <lineage>
        <taxon>Bacteria</taxon>
        <taxon>Bacillati</taxon>
        <taxon>Actinomycetota</taxon>
        <taxon>Actinomycetes</taxon>
        <taxon>Kitasatosporales</taxon>
        <taxon>Streptomycetaceae</taxon>
        <taxon>Streptomyces</taxon>
    </lineage>
</organism>
<dbReference type="Proteomes" id="UP000623010">
    <property type="component" value="Unassembled WGS sequence"/>
</dbReference>
<reference evidence="1" key="2">
    <citation type="submission" date="2020-09" db="EMBL/GenBank/DDBJ databases">
        <authorList>
            <person name="Sun Q."/>
            <person name="Ohkuma M."/>
        </authorList>
    </citation>
    <scope>NUCLEOTIDE SEQUENCE</scope>
    <source>
        <strain evidence="1">JCM 5016</strain>
    </source>
</reference>
<evidence type="ECO:0000313" key="2">
    <source>
        <dbReference type="Proteomes" id="UP000623010"/>
    </source>
</evidence>
<sequence length="58" mass="6619">MIRPEWQERIRRLVDDWPPVSEETYARLALLLAPEQRLAEVPAPSVAVARPTPEQQAA</sequence>